<dbReference type="InterPro" id="IPR009056">
    <property type="entry name" value="Cyt_c-like_dom"/>
</dbReference>
<organism evidence="8 9">
    <name type="scientific">Thiohalobacter thiocyanaticus</name>
    <dbReference type="NCBI Taxonomy" id="585455"/>
    <lineage>
        <taxon>Bacteria</taxon>
        <taxon>Pseudomonadati</taxon>
        <taxon>Pseudomonadota</taxon>
        <taxon>Gammaproteobacteria</taxon>
        <taxon>Thiohalobacterales</taxon>
        <taxon>Thiohalobacteraceae</taxon>
        <taxon>Thiohalobacter</taxon>
    </lineage>
</organism>
<evidence type="ECO:0000313" key="8">
    <source>
        <dbReference type="EMBL" id="RRQ21023.1"/>
    </source>
</evidence>
<dbReference type="SUPFAM" id="SSF46626">
    <property type="entry name" value="Cytochrome c"/>
    <property type="match status" value="2"/>
</dbReference>
<proteinExistence type="predicted"/>
<keyword evidence="3 4" id="KW-0408">Iron</keyword>
<evidence type="ECO:0000256" key="3">
    <source>
        <dbReference type="ARBA" id="ARBA00023004"/>
    </source>
</evidence>
<evidence type="ECO:0000256" key="6">
    <source>
        <dbReference type="SAM" id="SignalP"/>
    </source>
</evidence>
<feature type="region of interest" description="Disordered" evidence="5">
    <location>
        <begin position="22"/>
        <end position="52"/>
    </location>
</feature>
<keyword evidence="1 4" id="KW-0349">Heme</keyword>
<evidence type="ECO:0000259" key="7">
    <source>
        <dbReference type="PROSITE" id="PS51007"/>
    </source>
</evidence>
<evidence type="ECO:0000256" key="5">
    <source>
        <dbReference type="SAM" id="MobiDB-lite"/>
    </source>
</evidence>
<dbReference type="PANTHER" id="PTHR35008">
    <property type="entry name" value="BLL4482 PROTEIN-RELATED"/>
    <property type="match status" value="1"/>
</dbReference>
<gene>
    <name evidence="8" type="ORF">D6C00_02940</name>
</gene>
<feature type="signal peptide" evidence="6">
    <location>
        <begin position="1"/>
        <end position="20"/>
    </location>
</feature>
<accession>A0A426QH10</accession>
<name>A0A426QH10_9GAMM</name>
<dbReference type="Pfam" id="PF13442">
    <property type="entry name" value="Cytochrome_CBB3"/>
    <property type="match status" value="1"/>
</dbReference>
<feature type="domain" description="Cytochrome c" evidence="7">
    <location>
        <begin position="176"/>
        <end position="261"/>
    </location>
</feature>
<dbReference type="RefSeq" id="WP_125180237.1">
    <property type="nucleotide sequence ID" value="NZ_QZMU01000001.1"/>
</dbReference>
<dbReference type="PROSITE" id="PS51007">
    <property type="entry name" value="CYTC"/>
    <property type="match status" value="1"/>
</dbReference>
<protein>
    <submittedName>
        <fullName evidence="8">Cytochrome C</fullName>
    </submittedName>
</protein>
<evidence type="ECO:0000313" key="9">
    <source>
        <dbReference type="Proteomes" id="UP000287798"/>
    </source>
</evidence>
<keyword evidence="6" id="KW-0732">Signal</keyword>
<reference evidence="8 9" key="1">
    <citation type="journal article" date="2010" name="Int. J. Syst. Evol. Microbiol.">
        <title>Thiohalobacter thiocyanaticus gen. nov., sp. nov., a moderately halophilic, sulfur-oxidizing gammaproteobacterium from hypersaline lakes, that utilizes thiocyanate.</title>
        <authorList>
            <person name="Sorokin D.Y."/>
            <person name="Kovaleva O.L."/>
            <person name="Tourova T.P."/>
            <person name="Muyzer G."/>
        </authorList>
    </citation>
    <scope>NUCLEOTIDE SEQUENCE [LARGE SCALE GENOMIC DNA]</scope>
    <source>
        <strain evidence="8 9">Hrh1</strain>
    </source>
</reference>
<comment type="caution">
    <text evidence="8">The sequence shown here is derived from an EMBL/GenBank/DDBJ whole genome shotgun (WGS) entry which is preliminary data.</text>
</comment>
<dbReference type="GO" id="GO:0020037">
    <property type="term" value="F:heme binding"/>
    <property type="evidence" value="ECO:0007669"/>
    <property type="project" value="InterPro"/>
</dbReference>
<dbReference type="PANTHER" id="PTHR35008:SF9">
    <property type="entry name" value="CYTOCHROME C DOMAIN-CONTAINING PROTEIN"/>
    <property type="match status" value="1"/>
</dbReference>
<dbReference type="InterPro" id="IPR051459">
    <property type="entry name" value="Cytochrome_c-type_DH"/>
</dbReference>
<dbReference type="Proteomes" id="UP000287798">
    <property type="component" value="Unassembled WGS sequence"/>
</dbReference>
<dbReference type="GO" id="GO:0009055">
    <property type="term" value="F:electron transfer activity"/>
    <property type="evidence" value="ECO:0007669"/>
    <property type="project" value="InterPro"/>
</dbReference>
<evidence type="ECO:0000256" key="4">
    <source>
        <dbReference type="PROSITE-ProRule" id="PRU00433"/>
    </source>
</evidence>
<dbReference type="EMBL" id="QZMU01000001">
    <property type="protein sequence ID" value="RRQ21023.1"/>
    <property type="molecule type" value="Genomic_DNA"/>
</dbReference>
<dbReference type="Gene3D" id="1.10.760.10">
    <property type="entry name" value="Cytochrome c-like domain"/>
    <property type="match status" value="2"/>
</dbReference>
<keyword evidence="2 4" id="KW-0479">Metal-binding</keyword>
<dbReference type="Pfam" id="PF21342">
    <property type="entry name" value="SoxA-TsdA_cyt-c"/>
    <property type="match status" value="1"/>
</dbReference>
<dbReference type="GO" id="GO:0046872">
    <property type="term" value="F:metal ion binding"/>
    <property type="evidence" value="ECO:0007669"/>
    <property type="project" value="UniProtKB-KW"/>
</dbReference>
<dbReference type="AlphaFoldDB" id="A0A426QH10"/>
<evidence type="ECO:0000256" key="1">
    <source>
        <dbReference type="ARBA" id="ARBA00022617"/>
    </source>
</evidence>
<keyword evidence="9" id="KW-1185">Reference proteome</keyword>
<feature type="chain" id="PRO_5019032544" evidence="6">
    <location>
        <begin position="21"/>
        <end position="305"/>
    </location>
</feature>
<dbReference type="InterPro" id="IPR036909">
    <property type="entry name" value="Cyt_c-like_dom_sf"/>
</dbReference>
<dbReference type="OrthoDB" id="9779283at2"/>
<sequence length="305" mass="33398">MNRPLHLIAALVLCSTALQAGQADDDQEELPDTPNSAPGFTPPAESELPDGPFGEMVRYGRDLFVNTQQLRGRFVGNGLNCVNCHIDAGRRADSAPLWAAYTMYPAYRSKNDRVNTLTDRIQGCFRYSMNGAPPPSGSRELSALLSYHYWLARGAPVGVALAGRGYPKLDTPPSAPDIGRGRQVFEAQCAFCHGDDGQGRKAEGAYAFPPLWGRDSYNWGAGMHRINTAAAFIHANMPLGRPESLSVQQAWDVATFINSRERPQDPRHEGDLQETDAAYHAHQCHYGDELDGQLLGSRAHPNPLQ</sequence>
<evidence type="ECO:0000256" key="2">
    <source>
        <dbReference type="ARBA" id="ARBA00022723"/>
    </source>
</evidence>